<dbReference type="AlphaFoldDB" id="A0A1L0BN67"/>
<protein>
    <submittedName>
        <fullName evidence="2">CIC11C00000005150</fullName>
    </submittedName>
</protein>
<dbReference type="PANTHER" id="PTHR21089:SF1">
    <property type="entry name" value="BIFUNCTIONAL 3-DEHYDROQUINATE DEHYDRATASE_SHIKIMATE DEHYDROGENASE, CHLOROPLASTIC"/>
    <property type="match status" value="1"/>
</dbReference>
<dbReference type="Gene3D" id="3.40.50.10860">
    <property type="entry name" value="Leucine Dehydrogenase, chain A, domain 1"/>
    <property type="match status" value="1"/>
</dbReference>
<gene>
    <name evidence="2" type="ORF">SAMEA4029009_CIC11G00000005150</name>
</gene>
<dbReference type="CDD" id="cd01065">
    <property type="entry name" value="NAD_bind_Shikimate_DH"/>
    <property type="match status" value="1"/>
</dbReference>
<dbReference type="GO" id="GO:0019632">
    <property type="term" value="P:shikimate metabolic process"/>
    <property type="evidence" value="ECO:0007669"/>
    <property type="project" value="TreeGrafter"/>
</dbReference>
<dbReference type="GO" id="GO:0009423">
    <property type="term" value="P:chorismate biosynthetic process"/>
    <property type="evidence" value="ECO:0007669"/>
    <property type="project" value="TreeGrafter"/>
</dbReference>
<accession>A0A1L0BN67</accession>
<evidence type="ECO:0000313" key="2">
    <source>
        <dbReference type="EMBL" id="SGZ51618.1"/>
    </source>
</evidence>
<evidence type="ECO:0000313" key="3">
    <source>
        <dbReference type="Proteomes" id="UP000182259"/>
    </source>
</evidence>
<dbReference type="SUPFAM" id="SSF53223">
    <property type="entry name" value="Aminoacid dehydrogenase-like, N-terminal domain"/>
    <property type="match status" value="1"/>
</dbReference>
<dbReference type="InterPro" id="IPR013708">
    <property type="entry name" value="Shikimate_DH-bd_N"/>
</dbReference>
<dbReference type="Pfam" id="PF08501">
    <property type="entry name" value="Shikimate_dh_N"/>
    <property type="match status" value="1"/>
</dbReference>
<dbReference type="InterPro" id="IPR036291">
    <property type="entry name" value="NAD(P)-bd_dom_sf"/>
</dbReference>
<organism evidence="2 3">
    <name type="scientific">Sungouiella intermedia</name>
    <dbReference type="NCBI Taxonomy" id="45354"/>
    <lineage>
        <taxon>Eukaryota</taxon>
        <taxon>Fungi</taxon>
        <taxon>Dikarya</taxon>
        <taxon>Ascomycota</taxon>
        <taxon>Saccharomycotina</taxon>
        <taxon>Pichiomycetes</taxon>
        <taxon>Metschnikowiaceae</taxon>
        <taxon>Sungouiella</taxon>
    </lineage>
</organism>
<name>A0A1L0BN67_9ASCO</name>
<reference evidence="2 3" key="1">
    <citation type="submission" date="2016-10" db="EMBL/GenBank/DDBJ databases">
        <authorList>
            <person name="de Groot N.N."/>
        </authorList>
    </citation>
    <scope>NUCLEOTIDE SEQUENCE [LARGE SCALE GENOMIC DNA]</scope>
    <source>
        <strain evidence="2 3">PYCC 4715</strain>
    </source>
</reference>
<proteinExistence type="predicted"/>
<dbReference type="InterPro" id="IPR046346">
    <property type="entry name" value="Aminoacid_DH-like_N_sf"/>
</dbReference>
<evidence type="ECO:0000259" key="1">
    <source>
        <dbReference type="Pfam" id="PF08501"/>
    </source>
</evidence>
<dbReference type="EMBL" id="LT635765">
    <property type="protein sequence ID" value="SGZ51618.1"/>
    <property type="molecule type" value="Genomic_DNA"/>
</dbReference>
<feature type="domain" description="Shikimate dehydrogenase substrate binding N-terminal" evidence="1">
    <location>
        <begin position="33"/>
        <end position="123"/>
    </location>
</feature>
<dbReference type="Proteomes" id="UP000182259">
    <property type="component" value="Chromosome II"/>
</dbReference>
<dbReference type="InterPro" id="IPR022893">
    <property type="entry name" value="Shikimate_DH_fam"/>
</dbReference>
<sequence>MSRTDLQNSSSTDSMLKQPDFDTLRKKKFTYRLFGVGISHSKAPLMHNFLFGKLGIEHFNYEIMDSPDVELYLQYTGANKDATCEDELIYNGSAVTMPHKVTMTKHVDLIDDNAKAVGAINTIYVRFRDGKPITIGTNTDTIGIRDLLKFNAPVTVEKNLQSKKPGLVYGGGGACRSAIYALYEYLGCSKIYVVNRFPEEVQAIAEDMKANGFAGEIVPVETPEQAEKLEKPELVVLTVPDFEAVTEQEKLARATLEVFIQSKDKGAVLEMCYHPQEITRLYTAFENAGWKVVGGVEAMIYQGLAQQVLWTGYELDEMPVKEVVEHVSKNVHQ</sequence>
<dbReference type="PANTHER" id="PTHR21089">
    <property type="entry name" value="SHIKIMATE DEHYDROGENASE"/>
    <property type="match status" value="1"/>
</dbReference>
<dbReference type="GO" id="GO:0004764">
    <property type="term" value="F:shikimate 3-dehydrogenase (NADP+) activity"/>
    <property type="evidence" value="ECO:0007669"/>
    <property type="project" value="InterPro"/>
</dbReference>
<dbReference type="SUPFAM" id="SSF51735">
    <property type="entry name" value="NAD(P)-binding Rossmann-fold domains"/>
    <property type="match status" value="1"/>
</dbReference>
<dbReference type="Gene3D" id="3.40.50.720">
    <property type="entry name" value="NAD(P)-binding Rossmann-like Domain"/>
    <property type="match status" value="1"/>
</dbReference>